<dbReference type="InterPro" id="IPR000408">
    <property type="entry name" value="Reg_chr_condens"/>
</dbReference>
<dbReference type="PRINTS" id="PR00633">
    <property type="entry name" value="RCCNDNSATION"/>
</dbReference>
<feature type="compositionally biased region" description="Low complexity" evidence="3">
    <location>
        <begin position="716"/>
        <end position="732"/>
    </location>
</feature>
<gene>
    <name evidence="4" type="ORF">AAG570_008869</name>
</gene>
<dbReference type="SUPFAM" id="SSF50985">
    <property type="entry name" value="RCC1/BLIP-II"/>
    <property type="match status" value="1"/>
</dbReference>
<dbReference type="Gene3D" id="3.10.120.10">
    <property type="entry name" value="Cytochrome b5-like heme/steroid binding domain"/>
    <property type="match status" value="1"/>
</dbReference>
<proteinExistence type="predicted"/>
<keyword evidence="1" id="KW-0677">Repeat</keyword>
<accession>A0ABD0Z2T2</accession>
<feature type="repeat" description="RCC1" evidence="2">
    <location>
        <begin position="127"/>
        <end position="176"/>
    </location>
</feature>
<feature type="region of interest" description="Disordered" evidence="3">
    <location>
        <begin position="706"/>
        <end position="732"/>
    </location>
</feature>
<feature type="repeat" description="RCC1" evidence="2">
    <location>
        <begin position="23"/>
        <end position="74"/>
    </location>
</feature>
<reference evidence="4 5" key="1">
    <citation type="submission" date="2024-07" db="EMBL/GenBank/DDBJ databases">
        <title>Chromosome-level genome assembly of the water stick insect Ranatra chinensis (Heteroptera: Nepidae).</title>
        <authorList>
            <person name="Liu X."/>
        </authorList>
    </citation>
    <scope>NUCLEOTIDE SEQUENCE [LARGE SCALE GENOMIC DNA]</scope>
    <source>
        <strain evidence="4">Cailab_2021Rc</strain>
        <tissue evidence="4">Muscle</tissue>
    </source>
</reference>
<dbReference type="InterPro" id="IPR036400">
    <property type="entry name" value="Cyt_B5-like_heme/steroid_sf"/>
</dbReference>
<feature type="repeat" description="RCC1" evidence="2">
    <location>
        <begin position="75"/>
        <end position="126"/>
    </location>
</feature>
<dbReference type="PANTHER" id="PTHR22872">
    <property type="entry name" value="BTK-BINDING PROTEIN-RELATED"/>
    <property type="match status" value="1"/>
</dbReference>
<dbReference type="InterPro" id="IPR051625">
    <property type="entry name" value="Signaling_Regulatory_Domain"/>
</dbReference>
<dbReference type="Gene3D" id="2.130.10.30">
    <property type="entry name" value="Regulator of chromosome condensation 1/beta-lactamase-inhibitor protein II"/>
    <property type="match status" value="1"/>
</dbReference>
<dbReference type="EMBL" id="JBFDAA010000003">
    <property type="protein sequence ID" value="KAL1138807.1"/>
    <property type="molecule type" value="Genomic_DNA"/>
</dbReference>
<keyword evidence="5" id="KW-1185">Reference proteome</keyword>
<dbReference type="SUPFAM" id="SSF55856">
    <property type="entry name" value="Cytochrome b5-like heme/steroid binding domain"/>
    <property type="match status" value="1"/>
</dbReference>
<evidence type="ECO:0000256" key="1">
    <source>
        <dbReference type="ARBA" id="ARBA00022737"/>
    </source>
</evidence>
<evidence type="ECO:0008006" key="6">
    <source>
        <dbReference type="Google" id="ProtNLM"/>
    </source>
</evidence>
<organism evidence="4 5">
    <name type="scientific">Ranatra chinensis</name>
    <dbReference type="NCBI Taxonomy" id="642074"/>
    <lineage>
        <taxon>Eukaryota</taxon>
        <taxon>Metazoa</taxon>
        <taxon>Ecdysozoa</taxon>
        <taxon>Arthropoda</taxon>
        <taxon>Hexapoda</taxon>
        <taxon>Insecta</taxon>
        <taxon>Pterygota</taxon>
        <taxon>Neoptera</taxon>
        <taxon>Paraneoptera</taxon>
        <taxon>Hemiptera</taxon>
        <taxon>Heteroptera</taxon>
        <taxon>Panheteroptera</taxon>
        <taxon>Nepomorpha</taxon>
        <taxon>Nepidae</taxon>
        <taxon>Ranatrinae</taxon>
        <taxon>Ranatra</taxon>
    </lineage>
</organism>
<dbReference type="PROSITE" id="PS50012">
    <property type="entry name" value="RCC1_3"/>
    <property type="match status" value="3"/>
</dbReference>
<evidence type="ECO:0000313" key="5">
    <source>
        <dbReference type="Proteomes" id="UP001558652"/>
    </source>
</evidence>
<sequence>GQHIVDVACGSGDAQTLAVTDTGLVYSWGDGDYGKLGRGGSDGSKLPKLIERLQGIHVTRVFCGNQFSLALTANGELYSWGKGDNYRLGHPSEEHVRFPELISALKGKKIKAVSVGVVHVIALTENGDVYTWGKKEYAHMGDGPPTEEPSLITSFSSNQIIGIAAGPSQCFAWGKSDSWRVGLRVPFIVDVCKETFVRLDQILQQVCEGATGNTDWPPPQHKECMIVATLNLLRLQLHSMSIHDVDVKSVGLEAGSSLLGSLKLMVVELASNSGVLETIQAAAQATLQAGWSILLPTADERAKTLSSLLPAADWNGHNISQGQHFMTDLLVSSLMADGGLETSLEHAIKAEHSEIMEGIHCPETDIKEKYSSGVPLLHLVKQLLRNCLWHAESRLSKLGSEAWGAPQPKSPSLNLLLRFQRLLIAHIYPHSTQEKPYKEQNKIGAEGLLRKYIEQLSRQVTSVLNLAGEIASQSSKHFYLVSAILKDDAIEILIPELVVSLVMLHEAVPLLLHSEDWLPLFLHLLESLEKFNSLTPGLDREDEDDLAWPGILTASSGSMKNKAIDDTTFIRKSDLENHNRDGGLWILINNKVYDIQDLRCDEMCNDFVQKLVSEGGQNFKASDISQLPLDVLQAYCVGNFIDPEEDIKDNAGNSALLDAERGLAYLLGLHAHWLYRSTPLQPSEEESLPWLSASFLQGGLCVLTPPNPYEEKGEARSAASTPTEPTTPLSRSIHLDNDLRLSEQLMSSLMSSLDRHYKQQNFMTLSEFPHDHPVEEVTRLLLAVLIKHLALGPSVVTALEKEDGADIETLRKAMYCQVERANLRKRGLELISELLPKESMIPSVFYNILNGWLGPSFSLQVPSAVAGHCLDDIQLVTPYQKVEVLLAKSKILKWAVRSLRDQIHQIKRWSKSSRNTFNTLRKLTWTRYIIFF</sequence>
<dbReference type="InterPro" id="IPR009091">
    <property type="entry name" value="RCC1/BLIP-II"/>
</dbReference>
<dbReference type="Pfam" id="PF00415">
    <property type="entry name" value="RCC1"/>
    <property type="match status" value="3"/>
</dbReference>
<name>A0ABD0Z2T2_9HEMI</name>
<comment type="caution">
    <text evidence="4">The sequence shown here is derived from an EMBL/GenBank/DDBJ whole genome shotgun (WGS) entry which is preliminary data.</text>
</comment>
<evidence type="ECO:0000256" key="3">
    <source>
        <dbReference type="SAM" id="MobiDB-lite"/>
    </source>
</evidence>
<dbReference type="PANTHER" id="PTHR22872:SF2">
    <property type="entry name" value="INHIBITOR OF BRUTON TYROSINE KINASE"/>
    <property type="match status" value="1"/>
</dbReference>
<dbReference type="AlphaFoldDB" id="A0ABD0Z2T2"/>
<protein>
    <recommendedName>
        <fullName evidence="6">HECT and RLD domain containing E3 ubiquitin protein ligase family member 1</fullName>
    </recommendedName>
</protein>
<dbReference type="Proteomes" id="UP001558652">
    <property type="component" value="Unassembled WGS sequence"/>
</dbReference>
<evidence type="ECO:0000313" key="4">
    <source>
        <dbReference type="EMBL" id="KAL1138807.1"/>
    </source>
</evidence>
<evidence type="ECO:0000256" key="2">
    <source>
        <dbReference type="PROSITE-ProRule" id="PRU00235"/>
    </source>
</evidence>
<feature type="non-terminal residue" evidence="4">
    <location>
        <position position="1"/>
    </location>
</feature>